<proteinExistence type="predicted"/>
<feature type="transmembrane region" description="Helical" evidence="6">
    <location>
        <begin position="43"/>
        <end position="73"/>
    </location>
</feature>
<dbReference type="PANTHER" id="PTHR35007:SF4">
    <property type="entry name" value="CONSERVED TRANSMEMBRANE PROTEIN-RELATED"/>
    <property type="match status" value="1"/>
</dbReference>
<sequence>MTIAFSLVALALLAWPGDLASRRLARLTAPGRPASARPRGLALAASVAGASAAGWWLGPAGAGAFAFLALAAWRQLRARAGARATAATAEATAEALRTLVAELRAGAHPAAAAEAAAVDAEPGTARLFTVLARAARLGGEVDPGSLPGDAARGPVVEELLRAWGLAQRHGLPLSELLDSVRRDVEQSARFTGQTQARMAGPRASAGVLALLPVVGVALGEAMGAHPLGVLADTAAGQVLLLAGSALICAGIAWSVRLTTVAVLR</sequence>
<feature type="transmembrane region" description="Helical" evidence="6">
    <location>
        <begin position="203"/>
        <end position="222"/>
    </location>
</feature>
<keyword evidence="4 6" id="KW-1133">Transmembrane helix</keyword>
<keyword evidence="3 6" id="KW-0812">Transmembrane</keyword>
<dbReference type="AlphaFoldDB" id="A0A263D4J3"/>
<evidence type="ECO:0000256" key="2">
    <source>
        <dbReference type="ARBA" id="ARBA00022475"/>
    </source>
</evidence>
<accession>A0A263D4J3</accession>
<evidence type="ECO:0000256" key="5">
    <source>
        <dbReference type="ARBA" id="ARBA00023136"/>
    </source>
</evidence>
<evidence type="ECO:0000256" key="6">
    <source>
        <dbReference type="SAM" id="Phobius"/>
    </source>
</evidence>
<dbReference type="Pfam" id="PF00482">
    <property type="entry name" value="T2SSF"/>
    <property type="match status" value="1"/>
</dbReference>
<name>A0A263D4J3_9PSEU</name>
<dbReference type="Proteomes" id="UP000242444">
    <property type="component" value="Unassembled WGS sequence"/>
</dbReference>
<dbReference type="OrthoDB" id="3712305at2"/>
<reference evidence="8 9" key="1">
    <citation type="submission" date="2017-07" db="EMBL/GenBank/DDBJ databases">
        <title>Amycolatopsis antarcticus sp. nov., isolated from the surface of an Antarcticus brown macroalga.</title>
        <authorList>
            <person name="Wang J."/>
            <person name="Leiva S."/>
            <person name="Huang J."/>
            <person name="Huang Y."/>
        </authorList>
    </citation>
    <scope>NUCLEOTIDE SEQUENCE [LARGE SCALE GENOMIC DNA]</scope>
    <source>
        <strain evidence="8 9">AU-G6</strain>
    </source>
</reference>
<dbReference type="PANTHER" id="PTHR35007">
    <property type="entry name" value="INTEGRAL MEMBRANE PROTEIN-RELATED"/>
    <property type="match status" value="1"/>
</dbReference>
<keyword evidence="9" id="KW-1185">Reference proteome</keyword>
<keyword evidence="2" id="KW-1003">Cell membrane</keyword>
<evidence type="ECO:0000313" key="9">
    <source>
        <dbReference type="Proteomes" id="UP000242444"/>
    </source>
</evidence>
<feature type="domain" description="Type II secretion system protein GspF" evidence="7">
    <location>
        <begin position="95"/>
        <end position="217"/>
    </location>
</feature>
<gene>
    <name evidence="8" type="ORF">CFN78_11240</name>
</gene>
<evidence type="ECO:0000259" key="7">
    <source>
        <dbReference type="Pfam" id="PF00482"/>
    </source>
</evidence>
<dbReference type="InterPro" id="IPR018076">
    <property type="entry name" value="T2SS_GspF_dom"/>
</dbReference>
<dbReference type="EMBL" id="NKYE01000005">
    <property type="protein sequence ID" value="OZM73402.1"/>
    <property type="molecule type" value="Genomic_DNA"/>
</dbReference>
<dbReference type="RefSeq" id="WP_094862657.1">
    <property type="nucleotide sequence ID" value="NZ_NKYE01000005.1"/>
</dbReference>
<comment type="caution">
    <text evidence="8">The sequence shown here is derived from an EMBL/GenBank/DDBJ whole genome shotgun (WGS) entry which is preliminary data.</text>
</comment>
<feature type="transmembrane region" description="Helical" evidence="6">
    <location>
        <begin position="234"/>
        <end position="255"/>
    </location>
</feature>
<keyword evidence="5 6" id="KW-0472">Membrane</keyword>
<comment type="subcellular location">
    <subcellularLocation>
        <location evidence="1">Cell membrane</location>
        <topology evidence="1">Multi-pass membrane protein</topology>
    </subcellularLocation>
</comment>
<evidence type="ECO:0000256" key="4">
    <source>
        <dbReference type="ARBA" id="ARBA00022989"/>
    </source>
</evidence>
<dbReference type="GO" id="GO:0005886">
    <property type="term" value="C:plasma membrane"/>
    <property type="evidence" value="ECO:0007669"/>
    <property type="project" value="UniProtKB-SubCell"/>
</dbReference>
<protein>
    <submittedName>
        <fullName evidence="8">Secretion system protein</fullName>
    </submittedName>
</protein>
<evidence type="ECO:0000256" key="1">
    <source>
        <dbReference type="ARBA" id="ARBA00004651"/>
    </source>
</evidence>
<organism evidence="8 9">
    <name type="scientific">Amycolatopsis antarctica</name>
    <dbReference type="NCBI Taxonomy" id="1854586"/>
    <lineage>
        <taxon>Bacteria</taxon>
        <taxon>Bacillati</taxon>
        <taxon>Actinomycetota</taxon>
        <taxon>Actinomycetes</taxon>
        <taxon>Pseudonocardiales</taxon>
        <taxon>Pseudonocardiaceae</taxon>
        <taxon>Amycolatopsis</taxon>
    </lineage>
</organism>
<dbReference type="InParanoid" id="A0A263D4J3"/>
<evidence type="ECO:0000256" key="3">
    <source>
        <dbReference type="ARBA" id="ARBA00022692"/>
    </source>
</evidence>
<evidence type="ECO:0000313" key="8">
    <source>
        <dbReference type="EMBL" id="OZM73402.1"/>
    </source>
</evidence>